<gene>
    <name evidence="1" type="ORF">M9H77_13374</name>
</gene>
<evidence type="ECO:0000313" key="1">
    <source>
        <dbReference type="EMBL" id="KAI5673010.1"/>
    </source>
</evidence>
<reference evidence="2" key="1">
    <citation type="journal article" date="2023" name="Nat. Plants">
        <title>Single-cell RNA sequencing provides a high-resolution roadmap for understanding the multicellular compartmentation of specialized metabolism.</title>
        <authorList>
            <person name="Sun S."/>
            <person name="Shen X."/>
            <person name="Li Y."/>
            <person name="Li Y."/>
            <person name="Wang S."/>
            <person name="Li R."/>
            <person name="Zhang H."/>
            <person name="Shen G."/>
            <person name="Guo B."/>
            <person name="Wei J."/>
            <person name="Xu J."/>
            <person name="St-Pierre B."/>
            <person name="Chen S."/>
            <person name="Sun C."/>
        </authorList>
    </citation>
    <scope>NUCLEOTIDE SEQUENCE [LARGE SCALE GENOMIC DNA]</scope>
</reference>
<name>A0ACC0BJW7_CATRO</name>
<dbReference type="Proteomes" id="UP001060085">
    <property type="component" value="Linkage Group LG03"/>
</dbReference>
<protein>
    <submittedName>
        <fullName evidence="1">Uncharacterized protein</fullName>
    </submittedName>
</protein>
<comment type="caution">
    <text evidence="1">The sequence shown here is derived from an EMBL/GenBank/DDBJ whole genome shotgun (WGS) entry which is preliminary data.</text>
</comment>
<organism evidence="1 2">
    <name type="scientific">Catharanthus roseus</name>
    <name type="common">Madagascar periwinkle</name>
    <name type="synonym">Vinca rosea</name>
    <dbReference type="NCBI Taxonomy" id="4058"/>
    <lineage>
        <taxon>Eukaryota</taxon>
        <taxon>Viridiplantae</taxon>
        <taxon>Streptophyta</taxon>
        <taxon>Embryophyta</taxon>
        <taxon>Tracheophyta</taxon>
        <taxon>Spermatophyta</taxon>
        <taxon>Magnoliopsida</taxon>
        <taxon>eudicotyledons</taxon>
        <taxon>Gunneridae</taxon>
        <taxon>Pentapetalae</taxon>
        <taxon>asterids</taxon>
        <taxon>lamiids</taxon>
        <taxon>Gentianales</taxon>
        <taxon>Apocynaceae</taxon>
        <taxon>Rauvolfioideae</taxon>
        <taxon>Vinceae</taxon>
        <taxon>Catharanthinae</taxon>
        <taxon>Catharanthus</taxon>
    </lineage>
</organism>
<keyword evidence="2" id="KW-1185">Reference proteome</keyword>
<evidence type="ECO:0000313" key="2">
    <source>
        <dbReference type="Proteomes" id="UP001060085"/>
    </source>
</evidence>
<proteinExistence type="predicted"/>
<accession>A0ACC0BJW7</accession>
<sequence>MYSSNLFLFLLVLTATILTVLAMSTGETNDVLDQKSSEVVIGGRFLAQQTAPFRARTNCDKYPRVCVGKGSVGPDCCKKKCVNVMSDQFNCGKCGKKCKYLEICCQGRKTPLTMNFLKLFLLLSILLMALAIAESSAGSELDANFLESGDQMISSVRGGSRFLLSHKKPRVKMTCNKYPMVCRLKGSPGPYCCKKKCVNVLTDRLNCGKCGKKCNYNEICCKGKCVNPYSDKKHCGGCNNRCINKGSYCMFGMCSYAN</sequence>
<dbReference type="EMBL" id="CM044703">
    <property type="protein sequence ID" value="KAI5673010.1"/>
    <property type="molecule type" value="Genomic_DNA"/>
</dbReference>